<organism evidence="2 3">
    <name type="scientific">Gigaspora margarita</name>
    <dbReference type="NCBI Taxonomy" id="4874"/>
    <lineage>
        <taxon>Eukaryota</taxon>
        <taxon>Fungi</taxon>
        <taxon>Fungi incertae sedis</taxon>
        <taxon>Mucoromycota</taxon>
        <taxon>Glomeromycotina</taxon>
        <taxon>Glomeromycetes</taxon>
        <taxon>Diversisporales</taxon>
        <taxon>Gigasporaceae</taxon>
        <taxon>Gigaspora</taxon>
    </lineage>
</organism>
<feature type="non-terminal residue" evidence="2">
    <location>
        <position position="1"/>
    </location>
</feature>
<dbReference type="Proteomes" id="UP000789901">
    <property type="component" value="Unassembled WGS sequence"/>
</dbReference>
<evidence type="ECO:0000313" key="3">
    <source>
        <dbReference type="Proteomes" id="UP000789901"/>
    </source>
</evidence>
<gene>
    <name evidence="2" type="ORF">GMARGA_LOCUS32434</name>
</gene>
<reference evidence="2 3" key="1">
    <citation type="submission" date="2021-06" db="EMBL/GenBank/DDBJ databases">
        <authorList>
            <person name="Kallberg Y."/>
            <person name="Tangrot J."/>
            <person name="Rosling A."/>
        </authorList>
    </citation>
    <scope>NUCLEOTIDE SEQUENCE [LARGE SCALE GENOMIC DNA]</scope>
    <source>
        <strain evidence="2 3">120-4 pot B 10/14</strain>
    </source>
</reference>
<feature type="non-terminal residue" evidence="2">
    <location>
        <position position="142"/>
    </location>
</feature>
<dbReference type="EMBL" id="CAJVQB010050965">
    <property type="protein sequence ID" value="CAG8835170.1"/>
    <property type="molecule type" value="Genomic_DNA"/>
</dbReference>
<name>A0ABN7WN83_GIGMA</name>
<sequence length="142" mass="16376">NANILGVKFEKHNYEFDGTDGINSNHKKEINKCKLLVIESELTILRGNKAYINSDESRKTISNQKSARNIDDDPKDSINGNKAPDSRAIIVNNEIGNSKGICEEKRKFKYHYEYKFYDKKSCHDECPACDYRLVEIERNKKG</sequence>
<evidence type="ECO:0000256" key="1">
    <source>
        <dbReference type="SAM" id="MobiDB-lite"/>
    </source>
</evidence>
<keyword evidence="3" id="KW-1185">Reference proteome</keyword>
<proteinExistence type="predicted"/>
<feature type="region of interest" description="Disordered" evidence="1">
    <location>
        <begin position="56"/>
        <end position="84"/>
    </location>
</feature>
<evidence type="ECO:0000313" key="2">
    <source>
        <dbReference type="EMBL" id="CAG8835170.1"/>
    </source>
</evidence>
<protein>
    <submittedName>
        <fullName evidence="2">22081_t:CDS:1</fullName>
    </submittedName>
</protein>
<accession>A0ABN7WN83</accession>
<comment type="caution">
    <text evidence="2">The sequence shown here is derived from an EMBL/GenBank/DDBJ whole genome shotgun (WGS) entry which is preliminary data.</text>
</comment>